<evidence type="ECO:0000313" key="1">
    <source>
        <dbReference type="EMBL" id="MFM0639093.1"/>
    </source>
</evidence>
<accession>A0ABW9DX27</accession>
<evidence type="ECO:0000313" key="2">
    <source>
        <dbReference type="Proteomes" id="UP001629432"/>
    </source>
</evidence>
<name>A0ABW9DX27_9BURK</name>
<proteinExistence type="predicted"/>
<comment type="caution">
    <text evidence="1">The sequence shown here is derived from an EMBL/GenBank/DDBJ whole genome shotgun (WGS) entry which is preliminary data.</text>
</comment>
<dbReference type="Proteomes" id="UP001629432">
    <property type="component" value="Unassembled WGS sequence"/>
</dbReference>
<keyword evidence="2" id="KW-1185">Reference proteome</keyword>
<protein>
    <submittedName>
        <fullName evidence="1">Uncharacterized protein</fullName>
    </submittedName>
</protein>
<organism evidence="1 2">
    <name type="scientific">Paraburkholderia metrosideri</name>
    <dbReference type="NCBI Taxonomy" id="580937"/>
    <lineage>
        <taxon>Bacteria</taxon>
        <taxon>Pseudomonadati</taxon>
        <taxon>Pseudomonadota</taxon>
        <taxon>Betaproteobacteria</taxon>
        <taxon>Burkholderiales</taxon>
        <taxon>Burkholderiaceae</taxon>
        <taxon>Paraburkholderia</taxon>
    </lineage>
</organism>
<dbReference type="RefSeq" id="WP_408233522.1">
    <property type="nucleotide sequence ID" value="NZ_JAQQCF010000018.1"/>
</dbReference>
<gene>
    <name evidence="1" type="ORF">PQQ63_20610</name>
</gene>
<sequence>MPIAKQIHAFLEVSEVFLRQSGNGPFNDGLSSLEGVGGACDARTLMACVLLNRKTSANGGNGGGAVPARLADGA</sequence>
<reference evidence="1 2" key="1">
    <citation type="journal article" date="2024" name="Chem. Sci.">
        <title>Discovery of megapolipeptins by genome mining of a Burkholderiales bacteria collection.</title>
        <authorList>
            <person name="Paulo B.S."/>
            <person name="Recchia M.J.J."/>
            <person name="Lee S."/>
            <person name="Fergusson C.H."/>
            <person name="Romanowski S.B."/>
            <person name="Hernandez A."/>
            <person name="Krull N."/>
            <person name="Liu D.Y."/>
            <person name="Cavanagh H."/>
            <person name="Bos A."/>
            <person name="Gray C.A."/>
            <person name="Murphy B.T."/>
            <person name="Linington R.G."/>
            <person name="Eustaquio A.S."/>
        </authorList>
    </citation>
    <scope>NUCLEOTIDE SEQUENCE [LARGE SCALE GENOMIC DNA]</scope>
    <source>
        <strain evidence="1 2">RL17-338-BIC-A</strain>
    </source>
</reference>
<dbReference type="EMBL" id="JAQQCF010000018">
    <property type="protein sequence ID" value="MFM0639093.1"/>
    <property type="molecule type" value="Genomic_DNA"/>
</dbReference>